<organism evidence="3">
    <name type="scientific">Onchocerca ochengi</name>
    <name type="common">Filarial nematode worm</name>
    <dbReference type="NCBI Taxonomy" id="42157"/>
    <lineage>
        <taxon>Eukaryota</taxon>
        <taxon>Metazoa</taxon>
        <taxon>Ecdysozoa</taxon>
        <taxon>Nematoda</taxon>
        <taxon>Chromadorea</taxon>
        <taxon>Rhabditida</taxon>
        <taxon>Spirurina</taxon>
        <taxon>Spiruromorpha</taxon>
        <taxon>Filarioidea</taxon>
        <taxon>Onchocercidae</taxon>
        <taxon>Onchocerca</taxon>
    </lineage>
</organism>
<dbReference type="WBParaSite" id="nOo.2.0.1.t02132-RA">
    <property type="protein sequence ID" value="nOo.2.0.1.t02132-RA"/>
    <property type="gene ID" value="nOo.2.0.1.g02132"/>
</dbReference>
<accession>A0A182E2D3</accession>
<proteinExistence type="predicted"/>
<dbReference type="EMBL" id="UYRW01000313">
    <property type="protein sequence ID" value="VDK65629.1"/>
    <property type="molecule type" value="Genomic_DNA"/>
</dbReference>
<reference evidence="3" key="1">
    <citation type="submission" date="2016-06" db="UniProtKB">
        <authorList>
            <consortium name="WormBaseParasite"/>
        </authorList>
    </citation>
    <scope>IDENTIFICATION</scope>
</reference>
<evidence type="ECO:0000313" key="3">
    <source>
        <dbReference type="WBParaSite" id="nOo.2.0.1.t02132-RA"/>
    </source>
</evidence>
<dbReference type="Proteomes" id="UP000271087">
    <property type="component" value="Unassembled WGS sequence"/>
</dbReference>
<name>A0A182E2D3_ONCOC</name>
<reference evidence="1 2" key="2">
    <citation type="submission" date="2018-08" db="EMBL/GenBank/DDBJ databases">
        <authorList>
            <person name="Laetsch R D."/>
            <person name="Stevens L."/>
            <person name="Kumar S."/>
            <person name="Blaxter L. M."/>
        </authorList>
    </citation>
    <scope>NUCLEOTIDE SEQUENCE [LARGE SCALE GENOMIC DNA]</scope>
</reference>
<keyword evidence="2" id="KW-1185">Reference proteome</keyword>
<evidence type="ECO:0000313" key="1">
    <source>
        <dbReference type="EMBL" id="VDK65629.1"/>
    </source>
</evidence>
<gene>
    <name evidence="1" type="ORF">NOO_LOCUS2132</name>
</gene>
<sequence length="113" mass="12781">MVTFRLGLTQQSTVKEHYSALRLSQELWCHEPGSNRLPLDGNIWHDSSSSTAIDNSPSSGFSTVVRVRNFYADTATVSCYNDPDRRSDSSKSTIKDHYSSLRAMKKIKYLFVS</sequence>
<evidence type="ECO:0000313" key="2">
    <source>
        <dbReference type="Proteomes" id="UP000271087"/>
    </source>
</evidence>
<dbReference type="AlphaFoldDB" id="A0A182E2D3"/>
<protein>
    <submittedName>
        <fullName evidence="3">Ig-like domain-containing protein</fullName>
    </submittedName>
</protein>